<comment type="similarity">
    <text evidence="1 4 5">Belongs to the bacterial ribosomal protein bS18 family.</text>
</comment>
<evidence type="ECO:0000313" key="6">
    <source>
        <dbReference type="EMBL" id="KKU56226.1"/>
    </source>
</evidence>
<dbReference type="GO" id="GO:0003735">
    <property type="term" value="F:structural constituent of ribosome"/>
    <property type="evidence" value="ECO:0007669"/>
    <property type="project" value="InterPro"/>
</dbReference>
<accession>A0A0G1RGH1</accession>
<organism evidence="6 7">
    <name type="scientific">candidate division WWE3 bacterium GW2011_GWB1_47_11</name>
    <dbReference type="NCBI Taxonomy" id="1619117"/>
    <lineage>
        <taxon>Bacteria</taxon>
        <taxon>Katanobacteria</taxon>
    </lineage>
</organism>
<dbReference type="SUPFAM" id="SSF46911">
    <property type="entry name" value="Ribosomal protein S18"/>
    <property type="match status" value="1"/>
</dbReference>
<dbReference type="HAMAP" id="MF_00270">
    <property type="entry name" value="Ribosomal_bS18"/>
    <property type="match status" value="1"/>
</dbReference>
<evidence type="ECO:0000256" key="5">
    <source>
        <dbReference type="RuleBase" id="RU003910"/>
    </source>
</evidence>
<dbReference type="GO" id="GO:0006412">
    <property type="term" value="P:translation"/>
    <property type="evidence" value="ECO:0007669"/>
    <property type="project" value="UniProtKB-UniRule"/>
</dbReference>
<dbReference type="NCBIfam" id="TIGR00165">
    <property type="entry name" value="S18"/>
    <property type="match status" value="1"/>
</dbReference>
<proteinExistence type="inferred from homology"/>
<keyword evidence="4" id="KW-0699">rRNA-binding</keyword>
<evidence type="ECO:0000256" key="1">
    <source>
        <dbReference type="ARBA" id="ARBA00005589"/>
    </source>
</evidence>
<keyword evidence="4" id="KW-0694">RNA-binding</keyword>
<dbReference type="PANTHER" id="PTHR13479">
    <property type="entry name" value="30S RIBOSOMAL PROTEIN S18"/>
    <property type="match status" value="1"/>
</dbReference>
<comment type="caution">
    <text evidence="6">The sequence shown here is derived from an EMBL/GenBank/DDBJ whole genome shotgun (WGS) entry which is preliminary data.</text>
</comment>
<dbReference type="InterPro" id="IPR036870">
    <property type="entry name" value="Ribosomal_bS18_sf"/>
</dbReference>
<evidence type="ECO:0000256" key="2">
    <source>
        <dbReference type="ARBA" id="ARBA00022980"/>
    </source>
</evidence>
<gene>
    <name evidence="4" type="primary">rpsR</name>
    <name evidence="6" type="ORF">UX79_C0035G0005</name>
</gene>
<comment type="subunit">
    <text evidence="4">Part of the 30S ribosomal subunit. Forms a tight heterodimer with protein bS6.</text>
</comment>
<evidence type="ECO:0000313" key="7">
    <source>
        <dbReference type="Proteomes" id="UP000034684"/>
    </source>
</evidence>
<dbReference type="Proteomes" id="UP000034684">
    <property type="component" value="Unassembled WGS sequence"/>
</dbReference>
<sequence>MMNKRTDKTEATCYFCDSGNAPDYKDVLILKRHLSDRGKILSSSKTGVCSKHQRGLSAAIKNARFMVLLPYTDKHSI</sequence>
<dbReference type="Gene3D" id="4.10.640.10">
    <property type="entry name" value="Ribosomal protein S18"/>
    <property type="match status" value="1"/>
</dbReference>
<dbReference type="EMBL" id="LCNN01000035">
    <property type="protein sequence ID" value="KKU56226.1"/>
    <property type="molecule type" value="Genomic_DNA"/>
</dbReference>
<dbReference type="InterPro" id="IPR001648">
    <property type="entry name" value="Ribosomal_bS18"/>
</dbReference>
<evidence type="ECO:0000256" key="3">
    <source>
        <dbReference type="ARBA" id="ARBA00023274"/>
    </source>
</evidence>
<evidence type="ECO:0000256" key="4">
    <source>
        <dbReference type="HAMAP-Rule" id="MF_00270"/>
    </source>
</evidence>
<protein>
    <recommendedName>
        <fullName evidence="4">Small ribosomal subunit protein bS18</fullName>
    </recommendedName>
</protein>
<name>A0A0G1RGH1_UNCKA</name>
<dbReference type="Pfam" id="PF01084">
    <property type="entry name" value="Ribosomal_S18"/>
    <property type="match status" value="1"/>
</dbReference>
<dbReference type="GO" id="GO:0070181">
    <property type="term" value="F:small ribosomal subunit rRNA binding"/>
    <property type="evidence" value="ECO:0007669"/>
    <property type="project" value="TreeGrafter"/>
</dbReference>
<comment type="function">
    <text evidence="4">Binds as a heterodimer with protein bS6 to the central domain of the 16S rRNA, where it helps stabilize the platform of the 30S subunit.</text>
</comment>
<reference evidence="6 7" key="1">
    <citation type="journal article" date="2015" name="Nature">
        <title>rRNA introns, odd ribosomes, and small enigmatic genomes across a large radiation of phyla.</title>
        <authorList>
            <person name="Brown C.T."/>
            <person name="Hug L.A."/>
            <person name="Thomas B.C."/>
            <person name="Sharon I."/>
            <person name="Castelle C.J."/>
            <person name="Singh A."/>
            <person name="Wilkins M.J."/>
            <person name="Williams K.H."/>
            <person name="Banfield J.F."/>
        </authorList>
    </citation>
    <scope>NUCLEOTIDE SEQUENCE [LARGE SCALE GENOMIC DNA]</scope>
</reference>
<dbReference type="PRINTS" id="PR00974">
    <property type="entry name" value="RIBOSOMALS18"/>
</dbReference>
<dbReference type="GO" id="GO:0022627">
    <property type="term" value="C:cytosolic small ribosomal subunit"/>
    <property type="evidence" value="ECO:0007669"/>
    <property type="project" value="TreeGrafter"/>
</dbReference>
<keyword evidence="3 4" id="KW-0687">Ribonucleoprotein</keyword>
<dbReference type="PANTHER" id="PTHR13479:SF40">
    <property type="entry name" value="SMALL RIBOSOMAL SUBUNIT PROTEIN BS18M"/>
    <property type="match status" value="1"/>
</dbReference>
<keyword evidence="2 4" id="KW-0689">Ribosomal protein</keyword>
<dbReference type="AlphaFoldDB" id="A0A0G1RGH1"/>